<dbReference type="Gene3D" id="3.30.160.60">
    <property type="entry name" value="Classic Zinc Finger"/>
    <property type="match status" value="4"/>
</dbReference>
<feature type="binding site" evidence="6">
    <location>
        <position position="8"/>
    </location>
    <ligand>
        <name>Zn(2+)</name>
        <dbReference type="ChEBI" id="CHEBI:29105"/>
    </ligand>
</feature>
<accession>A0A9J6B9T5</accession>
<dbReference type="Pfam" id="PF07776">
    <property type="entry name" value="zf-AD"/>
    <property type="match status" value="1"/>
</dbReference>
<dbReference type="EMBL" id="JADBJN010000004">
    <property type="protein sequence ID" value="KAG5666564.1"/>
    <property type="molecule type" value="Genomic_DNA"/>
</dbReference>
<dbReference type="SMART" id="SM00868">
    <property type="entry name" value="zf-AD"/>
    <property type="match status" value="1"/>
</dbReference>
<dbReference type="PANTHER" id="PTHR24379:SF121">
    <property type="entry name" value="C2H2-TYPE DOMAIN-CONTAINING PROTEIN"/>
    <property type="match status" value="1"/>
</dbReference>
<feature type="domain" description="C2H2-type" evidence="7">
    <location>
        <begin position="231"/>
        <end position="258"/>
    </location>
</feature>
<feature type="domain" description="C2H2-type" evidence="7">
    <location>
        <begin position="258"/>
        <end position="280"/>
    </location>
</feature>
<sequence length="420" mass="48564">MSNLCRVCVTESFDTVDLNEYRDGLPISVIVMIILPVKIHQDEDFSLPKKICGNCLEIILNAYNLRSVSLNSEQILKTNEFYIKKEVIENPVEVVEIKNKKKITKHFDEPEEVQNEEIFSDQFSIDFYKKDKSPKASIGWRYFGRLLNEYQQQIDTDYNYCSLCLKQKKITKYKNSSATSTILLHLQTIHGIGRQKDGSEMITNKVKEKYKQRTKTADKSKAKNSTETTGTICSSCGKSFSNHHILNKHLKIHSGQSFSCDSCPAKFTYLENLQRHQKVHDPNHFSQYVCDTCGNGYAELKSLKNHIMRIHLNIPPEKKFSCTFDGCSMKFAKRYNLKKHMMTHLDMKPHECQYCGTAYASKGDLFKHLQKNHVGNALYNCEYCSASFRLKIQLRDHYKIHYKNDSNDYTEAESSGISNL</sequence>
<feature type="binding site" evidence="6">
    <location>
        <position position="5"/>
    </location>
    <ligand>
        <name>Zn(2+)</name>
        <dbReference type="ChEBI" id="CHEBI:29105"/>
    </ligand>
</feature>
<feature type="domain" description="ZAD" evidence="8">
    <location>
        <begin position="3"/>
        <end position="79"/>
    </location>
</feature>
<evidence type="ECO:0000256" key="5">
    <source>
        <dbReference type="PROSITE-ProRule" id="PRU00042"/>
    </source>
</evidence>
<keyword evidence="2" id="KW-0677">Repeat</keyword>
<keyword evidence="10" id="KW-1185">Reference proteome</keyword>
<dbReference type="InterPro" id="IPR012934">
    <property type="entry name" value="Znf_AD"/>
</dbReference>
<evidence type="ECO:0000259" key="7">
    <source>
        <dbReference type="PROSITE" id="PS50157"/>
    </source>
</evidence>
<keyword evidence="1 6" id="KW-0479">Metal-binding</keyword>
<comment type="caution">
    <text evidence="9">The sequence shown here is derived from an EMBL/GenBank/DDBJ whole genome shotgun (WGS) entry which is preliminary data.</text>
</comment>
<dbReference type="SUPFAM" id="SSF57667">
    <property type="entry name" value="beta-beta-alpha zinc fingers"/>
    <property type="match status" value="3"/>
</dbReference>
<dbReference type="SMART" id="SM00355">
    <property type="entry name" value="ZnF_C2H2"/>
    <property type="match status" value="6"/>
</dbReference>
<dbReference type="InterPro" id="IPR036236">
    <property type="entry name" value="Znf_C2H2_sf"/>
</dbReference>
<evidence type="ECO:0000313" key="9">
    <source>
        <dbReference type="EMBL" id="KAG5666564.1"/>
    </source>
</evidence>
<dbReference type="Pfam" id="PF00096">
    <property type="entry name" value="zf-C2H2"/>
    <property type="match status" value="4"/>
</dbReference>
<dbReference type="InterPro" id="IPR013087">
    <property type="entry name" value="Znf_C2H2_type"/>
</dbReference>
<feature type="binding site" evidence="6">
    <location>
        <position position="55"/>
    </location>
    <ligand>
        <name>Zn(2+)</name>
        <dbReference type="ChEBI" id="CHEBI:29105"/>
    </ligand>
</feature>
<keyword evidence="3 5" id="KW-0863">Zinc-finger</keyword>
<evidence type="ECO:0008006" key="11">
    <source>
        <dbReference type="Google" id="ProtNLM"/>
    </source>
</evidence>
<dbReference type="PROSITE" id="PS51915">
    <property type="entry name" value="ZAD"/>
    <property type="match status" value="1"/>
</dbReference>
<dbReference type="SUPFAM" id="SSF57716">
    <property type="entry name" value="Glucocorticoid receptor-like (DNA-binding domain)"/>
    <property type="match status" value="1"/>
</dbReference>
<evidence type="ECO:0000256" key="6">
    <source>
        <dbReference type="PROSITE-ProRule" id="PRU01263"/>
    </source>
</evidence>
<dbReference type="PROSITE" id="PS00028">
    <property type="entry name" value="ZINC_FINGER_C2H2_1"/>
    <property type="match status" value="6"/>
</dbReference>
<dbReference type="Proteomes" id="UP001107558">
    <property type="component" value="Chromosome 4"/>
</dbReference>
<evidence type="ECO:0000256" key="1">
    <source>
        <dbReference type="ARBA" id="ARBA00022723"/>
    </source>
</evidence>
<feature type="domain" description="C2H2-type" evidence="7">
    <location>
        <begin position="350"/>
        <end position="378"/>
    </location>
</feature>
<feature type="domain" description="C2H2-type" evidence="7">
    <location>
        <begin position="379"/>
        <end position="406"/>
    </location>
</feature>
<proteinExistence type="predicted"/>
<dbReference type="GO" id="GO:0005634">
    <property type="term" value="C:nucleus"/>
    <property type="evidence" value="ECO:0007669"/>
    <property type="project" value="InterPro"/>
</dbReference>
<dbReference type="PROSITE" id="PS50157">
    <property type="entry name" value="ZINC_FINGER_C2H2_2"/>
    <property type="match status" value="6"/>
</dbReference>
<feature type="binding site" evidence="6">
    <location>
        <position position="52"/>
    </location>
    <ligand>
        <name>Zn(2+)</name>
        <dbReference type="ChEBI" id="CHEBI:29105"/>
    </ligand>
</feature>
<evidence type="ECO:0000256" key="4">
    <source>
        <dbReference type="ARBA" id="ARBA00022833"/>
    </source>
</evidence>
<evidence type="ECO:0000256" key="3">
    <source>
        <dbReference type="ARBA" id="ARBA00022771"/>
    </source>
</evidence>
<protein>
    <recommendedName>
        <fullName evidence="11">Zinc finger protein</fullName>
    </recommendedName>
</protein>
<dbReference type="AlphaFoldDB" id="A0A9J6B9T5"/>
<dbReference type="PANTHER" id="PTHR24379">
    <property type="entry name" value="KRAB AND ZINC FINGER DOMAIN-CONTAINING"/>
    <property type="match status" value="1"/>
</dbReference>
<evidence type="ECO:0000256" key="2">
    <source>
        <dbReference type="ARBA" id="ARBA00022737"/>
    </source>
</evidence>
<dbReference type="GO" id="GO:0008270">
    <property type="term" value="F:zinc ion binding"/>
    <property type="evidence" value="ECO:0007669"/>
    <property type="project" value="UniProtKB-UniRule"/>
</dbReference>
<dbReference type="OrthoDB" id="7741555at2759"/>
<gene>
    <name evidence="9" type="ORF">PVAND_014582</name>
</gene>
<feature type="domain" description="C2H2-type" evidence="7">
    <location>
        <begin position="320"/>
        <end position="349"/>
    </location>
</feature>
<evidence type="ECO:0000313" key="10">
    <source>
        <dbReference type="Proteomes" id="UP001107558"/>
    </source>
</evidence>
<keyword evidence="4 6" id="KW-0862">Zinc</keyword>
<organism evidence="9 10">
    <name type="scientific">Polypedilum vanderplanki</name>
    <name type="common">Sleeping chironomid midge</name>
    <dbReference type="NCBI Taxonomy" id="319348"/>
    <lineage>
        <taxon>Eukaryota</taxon>
        <taxon>Metazoa</taxon>
        <taxon>Ecdysozoa</taxon>
        <taxon>Arthropoda</taxon>
        <taxon>Hexapoda</taxon>
        <taxon>Insecta</taxon>
        <taxon>Pterygota</taxon>
        <taxon>Neoptera</taxon>
        <taxon>Endopterygota</taxon>
        <taxon>Diptera</taxon>
        <taxon>Nematocera</taxon>
        <taxon>Chironomoidea</taxon>
        <taxon>Chironomidae</taxon>
        <taxon>Chironominae</taxon>
        <taxon>Polypedilum</taxon>
        <taxon>Polypedilum</taxon>
    </lineage>
</organism>
<name>A0A9J6B9T5_POLVA</name>
<reference evidence="9" key="1">
    <citation type="submission" date="2021-03" db="EMBL/GenBank/DDBJ databases">
        <title>Chromosome level genome of the anhydrobiotic midge Polypedilum vanderplanki.</title>
        <authorList>
            <person name="Yoshida Y."/>
            <person name="Kikawada T."/>
            <person name="Gusev O."/>
        </authorList>
    </citation>
    <scope>NUCLEOTIDE SEQUENCE</scope>
    <source>
        <strain evidence="9">NIAS01</strain>
        <tissue evidence="9">Whole body or cell culture</tissue>
    </source>
</reference>
<evidence type="ECO:0000259" key="8">
    <source>
        <dbReference type="PROSITE" id="PS51915"/>
    </source>
</evidence>
<feature type="domain" description="C2H2-type" evidence="7">
    <location>
        <begin position="288"/>
        <end position="316"/>
    </location>
</feature>